<evidence type="ECO:0000313" key="10">
    <source>
        <dbReference type="EMBL" id="SEB57188.1"/>
    </source>
</evidence>
<reference evidence="11" key="1">
    <citation type="submission" date="2016-10" db="EMBL/GenBank/DDBJ databases">
        <authorList>
            <person name="Varghese N."/>
            <person name="Submissions S."/>
        </authorList>
    </citation>
    <scope>NUCLEOTIDE SEQUENCE [LARGE SCALE GENOMIC DNA]</scope>
    <source>
        <strain evidence="11">DSM 40318</strain>
    </source>
</reference>
<comment type="similarity">
    <text evidence="7 8">Belongs to the PINc/VapC protein family.</text>
</comment>
<dbReference type="GO" id="GO:0000287">
    <property type="term" value="F:magnesium ion binding"/>
    <property type="evidence" value="ECO:0007669"/>
    <property type="project" value="UniProtKB-UniRule"/>
</dbReference>
<evidence type="ECO:0000256" key="5">
    <source>
        <dbReference type="ARBA" id="ARBA00022801"/>
    </source>
</evidence>
<proteinExistence type="inferred from homology"/>
<keyword evidence="2 8" id="KW-1277">Toxin-antitoxin system</keyword>
<keyword evidence="5 8" id="KW-0378">Hydrolase</keyword>
<evidence type="ECO:0000256" key="3">
    <source>
        <dbReference type="ARBA" id="ARBA00022722"/>
    </source>
</evidence>
<dbReference type="EC" id="3.1.-.-" evidence="8"/>
<organism evidence="10 11">
    <name type="scientific">Streptomyces melanosporofaciens</name>
    <dbReference type="NCBI Taxonomy" id="67327"/>
    <lineage>
        <taxon>Bacteria</taxon>
        <taxon>Bacillati</taxon>
        <taxon>Actinomycetota</taxon>
        <taxon>Actinomycetes</taxon>
        <taxon>Kitasatosporales</taxon>
        <taxon>Streptomycetaceae</taxon>
        <taxon>Streptomyces</taxon>
        <taxon>Streptomyces violaceusniger group</taxon>
    </lineage>
</organism>
<dbReference type="PANTHER" id="PTHR33653">
    <property type="entry name" value="RIBONUCLEASE VAPC2"/>
    <property type="match status" value="1"/>
</dbReference>
<dbReference type="EMBL" id="FNST01000002">
    <property type="protein sequence ID" value="SEB57188.1"/>
    <property type="molecule type" value="Genomic_DNA"/>
</dbReference>
<gene>
    <name evidence="8" type="primary">vapC</name>
    <name evidence="10" type="ORF">SAMN04490356_0671</name>
</gene>
<feature type="binding site" evidence="8">
    <location>
        <position position="8"/>
    </location>
    <ligand>
        <name>Mg(2+)</name>
        <dbReference type="ChEBI" id="CHEBI:18420"/>
    </ligand>
</feature>
<evidence type="ECO:0000256" key="8">
    <source>
        <dbReference type="HAMAP-Rule" id="MF_00265"/>
    </source>
</evidence>
<dbReference type="Proteomes" id="UP000198609">
    <property type="component" value="Unassembled WGS sequence"/>
</dbReference>
<evidence type="ECO:0000313" key="11">
    <source>
        <dbReference type="Proteomes" id="UP000198609"/>
    </source>
</evidence>
<accession>A0A1H4KGL8</accession>
<sequence>MSERFLIDNSALQRWRKPKVAEVLDPLHEDGVLAVCGPVEMEVMYSARNDNDAKRLHWFLSGFDYLPMPDEVWDRAKDIQRQAITKGNHRALSMPDLLIAAAAERHAVTVLHYDQDYDMIAAITGQPMKWVTEAGTADH</sequence>
<dbReference type="GO" id="GO:0090729">
    <property type="term" value="F:toxin activity"/>
    <property type="evidence" value="ECO:0007669"/>
    <property type="project" value="UniProtKB-KW"/>
</dbReference>
<dbReference type="InterPro" id="IPR002716">
    <property type="entry name" value="PIN_dom"/>
</dbReference>
<dbReference type="InterPro" id="IPR022907">
    <property type="entry name" value="VapC_family"/>
</dbReference>
<name>A0A1H4KGL8_STRMJ</name>
<dbReference type="HAMAP" id="MF_00265">
    <property type="entry name" value="VapC_Nob1"/>
    <property type="match status" value="1"/>
</dbReference>
<evidence type="ECO:0000256" key="6">
    <source>
        <dbReference type="ARBA" id="ARBA00022842"/>
    </source>
</evidence>
<keyword evidence="11" id="KW-1185">Reference proteome</keyword>
<evidence type="ECO:0000256" key="2">
    <source>
        <dbReference type="ARBA" id="ARBA00022649"/>
    </source>
</evidence>
<dbReference type="PANTHER" id="PTHR33653:SF1">
    <property type="entry name" value="RIBONUCLEASE VAPC2"/>
    <property type="match status" value="1"/>
</dbReference>
<evidence type="ECO:0000256" key="4">
    <source>
        <dbReference type="ARBA" id="ARBA00022723"/>
    </source>
</evidence>
<dbReference type="RefSeq" id="WP_014059307.1">
    <property type="nucleotide sequence ID" value="NZ_FNST01000002.1"/>
</dbReference>
<keyword evidence="8" id="KW-0800">Toxin</keyword>
<dbReference type="CDD" id="cd18755">
    <property type="entry name" value="PIN_MtVapC3_VapC21-like"/>
    <property type="match status" value="1"/>
</dbReference>
<comment type="function">
    <text evidence="8">Toxic component of a toxin-antitoxin (TA) system. An RNase.</text>
</comment>
<dbReference type="Pfam" id="PF01850">
    <property type="entry name" value="PIN"/>
    <property type="match status" value="1"/>
</dbReference>
<dbReference type="AlphaFoldDB" id="A0A1H4KGL8"/>
<dbReference type="Gene3D" id="3.40.50.1010">
    <property type="entry name" value="5'-nuclease"/>
    <property type="match status" value="1"/>
</dbReference>
<evidence type="ECO:0000256" key="1">
    <source>
        <dbReference type="ARBA" id="ARBA00001946"/>
    </source>
</evidence>
<dbReference type="GO" id="GO:0016787">
    <property type="term" value="F:hydrolase activity"/>
    <property type="evidence" value="ECO:0007669"/>
    <property type="project" value="UniProtKB-KW"/>
</dbReference>
<keyword evidence="6 8" id="KW-0460">Magnesium</keyword>
<feature type="domain" description="PIN" evidence="9">
    <location>
        <begin position="21"/>
        <end position="121"/>
    </location>
</feature>
<feature type="binding site" evidence="8">
    <location>
        <position position="96"/>
    </location>
    <ligand>
        <name>Mg(2+)</name>
        <dbReference type="ChEBI" id="CHEBI:18420"/>
    </ligand>
</feature>
<keyword evidence="4 8" id="KW-0479">Metal-binding</keyword>
<comment type="cofactor">
    <cofactor evidence="1 8">
        <name>Mg(2+)</name>
        <dbReference type="ChEBI" id="CHEBI:18420"/>
    </cofactor>
</comment>
<keyword evidence="3 8" id="KW-0540">Nuclease</keyword>
<protein>
    <recommendedName>
        <fullName evidence="8">Ribonuclease VapC</fullName>
        <shortName evidence="8">RNase VapC</shortName>
        <ecNumber evidence="8">3.1.-.-</ecNumber>
    </recommendedName>
    <alternativeName>
        <fullName evidence="8">Toxin VapC</fullName>
    </alternativeName>
</protein>
<dbReference type="InterPro" id="IPR029060">
    <property type="entry name" value="PIN-like_dom_sf"/>
</dbReference>
<evidence type="ECO:0000259" key="9">
    <source>
        <dbReference type="Pfam" id="PF01850"/>
    </source>
</evidence>
<dbReference type="SUPFAM" id="SSF88723">
    <property type="entry name" value="PIN domain-like"/>
    <property type="match status" value="1"/>
</dbReference>
<evidence type="ECO:0000256" key="7">
    <source>
        <dbReference type="ARBA" id="ARBA00038093"/>
    </source>
</evidence>
<dbReference type="GO" id="GO:0004540">
    <property type="term" value="F:RNA nuclease activity"/>
    <property type="evidence" value="ECO:0007669"/>
    <property type="project" value="InterPro"/>
</dbReference>
<dbReference type="InterPro" id="IPR050556">
    <property type="entry name" value="Type_II_TA_system_RNase"/>
</dbReference>